<comment type="caution">
    <text evidence="1">The sequence shown here is derived from an EMBL/GenBank/DDBJ whole genome shotgun (WGS) entry which is preliminary data.</text>
</comment>
<protein>
    <submittedName>
        <fullName evidence="1">Uncharacterized protein</fullName>
    </submittedName>
</protein>
<evidence type="ECO:0000313" key="2">
    <source>
        <dbReference type="Proteomes" id="UP000193920"/>
    </source>
</evidence>
<reference evidence="1 2" key="1">
    <citation type="submission" date="2016-08" db="EMBL/GenBank/DDBJ databases">
        <title>A Parts List for Fungal Cellulosomes Revealed by Comparative Genomics.</title>
        <authorList>
            <consortium name="DOE Joint Genome Institute"/>
            <person name="Haitjema C.H."/>
            <person name="Gilmore S.P."/>
            <person name="Henske J.K."/>
            <person name="Solomon K.V."/>
            <person name="De Groot R."/>
            <person name="Kuo A."/>
            <person name="Mondo S.J."/>
            <person name="Salamov A.A."/>
            <person name="Labutti K."/>
            <person name="Zhao Z."/>
            <person name="Chiniquy J."/>
            <person name="Barry K."/>
            <person name="Brewer H.M."/>
            <person name="Purvine S.O."/>
            <person name="Wright A.T."/>
            <person name="Boxma B."/>
            <person name="Van Alen T."/>
            <person name="Hackstein J.H."/>
            <person name="Baker S.E."/>
            <person name="Grigoriev I.V."/>
            <person name="O'Malley M.A."/>
        </authorList>
    </citation>
    <scope>NUCLEOTIDE SEQUENCE [LARGE SCALE GENOMIC DNA]</scope>
    <source>
        <strain evidence="1 2">G1</strain>
    </source>
</reference>
<dbReference type="EMBL" id="MCOG01000087">
    <property type="protein sequence ID" value="ORY54216.1"/>
    <property type="molecule type" value="Genomic_DNA"/>
</dbReference>
<proteinExistence type="predicted"/>
<sequence length="153" mass="18304">MNKQYEKIPEDNYTNFSYPKWFGLMKFNTKRYKIPGFGHFMTMHTKKLFNMELLTTSFMPGEGVSIPYLLIDIMTFGKKRTIFIEYYDCTANHPSMKNLEAVKDLYNDIPEYQEKPNWYVKERASYSLIQEDENLSDMIVNSIKAYNKEMKHQ</sequence>
<evidence type="ECO:0000313" key="1">
    <source>
        <dbReference type="EMBL" id="ORY54216.1"/>
    </source>
</evidence>
<dbReference type="Proteomes" id="UP000193920">
    <property type="component" value="Unassembled WGS sequence"/>
</dbReference>
<accession>A0A1Y2D551</accession>
<gene>
    <name evidence="1" type="ORF">LY90DRAFT_507773</name>
</gene>
<dbReference type="AlphaFoldDB" id="A0A1Y2D551"/>
<keyword evidence="2" id="KW-1185">Reference proteome</keyword>
<organism evidence="1 2">
    <name type="scientific">Neocallimastix californiae</name>
    <dbReference type="NCBI Taxonomy" id="1754190"/>
    <lineage>
        <taxon>Eukaryota</taxon>
        <taxon>Fungi</taxon>
        <taxon>Fungi incertae sedis</taxon>
        <taxon>Chytridiomycota</taxon>
        <taxon>Chytridiomycota incertae sedis</taxon>
        <taxon>Neocallimastigomycetes</taxon>
        <taxon>Neocallimastigales</taxon>
        <taxon>Neocallimastigaceae</taxon>
        <taxon>Neocallimastix</taxon>
    </lineage>
</organism>
<name>A0A1Y2D551_9FUNG</name>